<feature type="domain" description="N-acetyltransferase" evidence="1">
    <location>
        <begin position="10"/>
        <end position="167"/>
    </location>
</feature>
<dbReference type="InterPro" id="IPR016181">
    <property type="entry name" value="Acyl_CoA_acyltransferase"/>
</dbReference>
<accession>A0ABW2CRF6</accession>
<proteinExistence type="predicted"/>
<dbReference type="InterPro" id="IPR000182">
    <property type="entry name" value="GNAT_dom"/>
</dbReference>
<evidence type="ECO:0000313" key="3">
    <source>
        <dbReference type="Proteomes" id="UP001596380"/>
    </source>
</evidence>
<dbReference type="EC" id="2.3.-.-" evidence="2"/>
<dbReference type="RefSeq" id="WP_160821915.1">
    <property type="nucleotide sequence ID" value="NZ_JBHSXS010000026.1"/>
</dbReference>
<dbReference type="GO" id="GO:0016746">
    <property type="term" value="F:acyltransferase activity"/>
    <property type="evidence" value="ECO:0007669"/>
    <property type="project" value="UniProtKB-KW"/>
</dbReference>
<protein>
    <submittedName>
        <fullName evidence="2">GNAT family N-acetyltransferase</fullName>
        <ecNumber evidence="2">2.3.-.-</ecNumber>
    </submittedName>
</protein>
<gene>
    <name evidence="2" type="ORF">ACFQKB_31765</name>
</gene>
<dbReference type="PROSITE" id="PS51186">
    <property type="entry name" value="GNAT"/>
    <property type="match status" value="1"/>
</dbReference>
<evidence type="ECO:0000313" key="2">
    <source>
        <dbReference type="EMBL" id="MFC6884374.1"/>
    </source>
</evidence>
<dbReference type="SUPFAM" id="SSF55729">
    <property type="entry name" value="Acyl-CoA N-acyltransferases (Nat)"/>
    <property type="match status" value="1"/>
</dbReference>
<dbReference type="Gene3D" id="3.40.630.30">
    <property type="match status" value="1"/>
</dbReference>
<evidence type="ECO:0000259" key="1">
    <source>
        <dbReference type="PROSITE" id="PS51186"/>
    </source>
</evidence>
<organism evidence="2 3">
    <name type="scientific">Actinomadura yumaensis</name>
    <dbReference type="NCBI Taxonomy" id="111807"/>
    <lineage>
        <taxon>Bacteria</taxon>
        <taxon>Bacillati</taxon>
        <taxon>Actinomycetota</taxon>
        <taxon>Actinomycetes</taxon>
        <taxon>Streptosporangiales</taxon>
        <taxon>Thermomonosporaceae</taxon>
        <taxon>Actinomadura</taxon>
    </lineage>
</organism>
<dbReference type="Proteomes" id="UP001596380">
    <property type="component" value="Unassembled WGS sequence"/>
</dbReference>
<reference evidence="3" key="1">
    <citation type="journal article" date="2019" name="Int. J. Syst. Evol. Microbiol.">
        <title>The Global Catalogue of Microorganisms (GCM) 10K type strain sequencing project: providing services to taxonomists for standard genome sequencing and annotation.</title>
        <authorList>
            <consortium name="The Broad Institute Genomics Platform"/>
            <consortium name="The Broad Institute Genome Sequencing Center for Infectious Disease"/>
            <person name="Wu L."/>
            <person name="Ma J."/>
        </authorList>
    </citation>
    <scope>NUCLEOTIDE SEQUENCE [LARGE SCALE GENOMIC DNA]</scope>
    <source>
        <strain evidence="3">JCM 3369</strain>
    </source>
</reference>
<dbReference type="InterPro" id="IPR051908">
    <property type="entry name" value="Ribosomal_N-acetyltransferase"/>
</dbReference>
<dbReference type="PANTHER" id="PTHR43441">
    <property type="entry name" value="RIBOSOMAL-PROTEIN-SERINE ACETYLTRANSFERASE"/>
    <property type="match status" value="1"/>
</dbReference>
<keyword evidence="2" id="KW-0808">Transferase</keyword>
<dbReference type="PANTHER" id="PTHR43441:SF10">
    <property type="entry name" value="ACETYLTRANSFERASE"/>
    <property type="match status" value="1"/>
</dbReference>
<dbReference type="Pfam" id="PF13302">
    <property type="entry name" value="Acetyltransf_3"/>
    <property type="match status" value="1"/>
</dbReference>
<keyword evidence="2" id="KW-0012">Acyltransferase</keyword>
<dbReference type="EMBL" id="JBHSXS010000026">
    <property type="protein sequence ID" value="MFC6884374.1"/>
    <property type="molecule type" value="Genomic_DNA"/>
</dbReference>
<comment type="caution">
    <text evidence="2">The sequence shown here is derived from an EMBL/GenBank/DDBJ whole genome shotgun (WGS) entry which is preliminary data.</text>
</comment>
<sequence length="180" mass="19899">MFGLRLAEGAELRPLEPWSAGEFAAHVDRVRGDLLPWIPFAKTVVDEESARAYLQGYAERQAAGGGRIFGIWIDGELSGGTLFREFDAEAGVCEVGVWMGAAGRGRGLVTRAVRHMIDWAVRTRGIARVEWRCDPGNERSAAAARRLGFTLEATLRSAYVLDGRRRDVQVWALLAEEWPA</sequence>
<keyword evidence="3" id="KW-1185">Reference proteome</keyword>
<name>A0ABW2CRF6_9ACTN</name>